<protein>
    <submittedName>
        <fullName evidence="14">Uncharacterized protein</fullName>
    </submittedName>
</protein>
<sequence length="638" mass="69115">MSYDQLFLDEDSRELSPLLNYTPDESFDPSTYEVSGAIQQIHDYPRFGHPNNFEDLINSIGSGDDEATGAAATQYVTGLLAGSILILSIAVLWFFVIAMLKIAGKNKVGFFAGRLIRPTPESHTDAGVEVVMENEAAAAATNTAHEDHIQWSFNRRVIFVRVVFILCGIVTIIATILFYTKGVAAFKDSIDAMNRGIDLIQDVAYGAINVTDSVILADAQLQNDMDPLIAAENAGEPICRITNDEISNQIRETWALLVNNVQELRGLVADNLDTVSEDLQTLIDITEDIKSQITVADVVFWILVIVSIFIVCFIATMIGAVGLAMAGISNGCTKCITAAVIWPIFTLLLVLSWILSTVFLVASLAGADFCIDPDAYVLQAVDQYKGEFNSMIFSFVLFYISGCTVKPSGESSLFMIVESARLVNIYAHQFAEMVGNINTATIATMCGVDATQAVAIKQISTFLHNISHLINRSMIGLLDLLSCKSFNPIYTTFVYDAICSGGVQGLSVIFFTMLTIALSCMMMITFRAALYPVTEVAAICSGGVQGLSVIFFTMLTIALSCMMMITFRAALYPVTEVAGGALAKAGDSEVVQYQQQVNEPQDGGDLHLGESTDAGEVAKQHSTDDAEIPDADHAVQIY</sequence>
<evidence type="ECO:0000256" key="2">
    <source>
        <dbReference type="ARBA" id="ARBA00009849"/>
    </source>
</evidence>
<evidence type="ECO:0000256" key="13">
    <source>
        <dbReference type="SAM" id="Phobius"/>
    </source>
</evidence>
<evidence type="ECO:0000256" key="10">
    <source>
        <dbReference type="ARBA" id="ARBA00023180"/>
    </source>
</evidence>
<feature type="transmembrane region" description="Helical" evidence="13">
    <location>
        <begin position="79"/>
        <end position="100"/>
    </location>
</feature>
<keyword evidence="11" id="KW-0868">Chloride</keyword>
<keyword evidence="5 13" id="KW-0812">Transmembrane</keyword>
<keyword evidence="8 13" id="KW-0472">Membrane</keyword>
<evidence type="ECO:0000256" key="6">
    <source>
        <dbReference type="ARBA" id="ARBA00022989"/>
    </source>
</evidence>
<feature type="transmembrane region" description="Helical" evidence="13">
    <location>
        <begin position="536"/>
        <end position="559"/>
    </location>
</feature>
<keyword evidence="9" id="KW-0869">Chloride channel</keyword>
<evidence type="ECO:0000256" key="11">
    <source>
        <dbReference type="ARBA" id="ARBA00023214"/>
    </source>
</evidence>
<organism evidence="14 15">
    <name type="scientific">Cyclotella atomus</name>
    <dbReference type="NCBI Taxonomy" id="382360"/>
    <lineage>
        <taxon>Eukaryota</taxon>
        <taxon>Sar</taxon>
        <taxon>Stramenopiles</taxon>
        <taxon>Ochrophyta</taxon>
        <taxon>Bacillariophyta</taxon>
        <taxon>Coscinodiscophyceae</taxon>
        <taxon>Thalassiosirophycidae</taxon>
        <taxon>Stephanodiscales</taxon>
        <taxon>Stephanodiscaceae</taxon>
        <taxon>Cyclotella</taxon>
    </lineage>
</organism>
<dbReference type="GO" id="GO:0005254">
    <property type="term" value="F:chloride channel activity"/>
    <property type="evidence" value="ECO:0007669"/>
    <property type="project" value="UniProtKB-KW"/>
</dbReference>
<dbReference type="AlphaFoldDB" id="A0ABD3NBT2"/>
<evidence type="ECO:0000256" key="12">
    <source>
        <dbReference type="ARBA" id="ARBA00023303"/>
    </source>
</evidence>
<comment type="caution">
    <text evidence="14">The sequence shown here is derived from an EMBL/GenBank/DDBJ whole genome shotgun (WGS) entry which is preliminary data.</text>
</comment>
<proteinExistence type="inferred from homology"/>
<feature type="transmembrane region" description="Helical" evidence="13">
    <location>
        <begin position="158"/>
        <end position="179"/>
    </location>
</feature>
<dbReference type="EMBL" id="JALLPJ020001249">
    <property type="protein sequence ID" value="KAL3773069.1"/>
    <property type="molecule type" value="Genomic_DNA"/>
</dbReference>
<dbReference type="PANTHER" id="PTHR12424">
    <property type="entry name" value="TWEETY-RELATED"/>
    <property type="match status" value="1"/>
</dbReference>
<dbReference type="InterPro" id="IPR006990">
    <property type="entry name" value="Tweety"/>
</dbReference>
<keyword evidence="3" id="KW-0813">Transport</keyword>
<evidence type="ECO:0000256" key="5">
    <source>
        <dbReference type="ARBA" id="ARBA00022692"/>
    </source>
</evidence>
<evidence type="ECO:0000256" key="4">
    <source>
        <dbReference type="ARBA" id="ARBA00022475"/>
    </source>
</evidence>
<dbReference type="PANTHER" id="PTHR12424:SF19">
    <property type="entry name" value="INTEGRASE ZINC-BINDING DOMAIN-CONTAINING PROTEIN"/>
    <property type="match status" value="1"/>
</dbReference>
<keyword evidence="15" id="KW-1185">Reference proteome</keyword>
<feature type="transmembrane region" description="Helical" evidence="13">
    <location>
        <begin position="340"/>
        <end position="367"/>
    </location>
</feature>
<dbReference type="Pfam" id="PF04906">
    <property type="entry name" value="Tweety"/>
    <property type="match status" value="1"/>
</dbReference>
<keyword evidence="10" id="KW-0325">Glycoprotein</keyword>
<evidence type="ECO:0000313" key="15">
    <source>
        <dbReference type="Proteomes" id="UP001530400"/>
    </source>
</evidence>
<evidence type="ECO:0000256" key="1">
    <source>
        <dbReference type="ARBA" id="ARBA00004651"/>
    </source>
</evidence>
<gene>
    <name evidence="14" type="ORF">ACHAWO_000573</name>
</gene>
<evidence type="ECO:0000256" key="3">
    <source>
        <dbReference type="ARBA" id="ARBA00022448"/>
    </source>
</evidence>
<evidence type="ECO:0000256" key="9">
    <source>
        <dbReference type="ARBA" id="ARBA00023173"/>
    </source>
</evidence>
<dbReference type="GO" id="GO:0034707">
    <property type="term" value="C:chloride channel complex"/>
    <property type="evidence" value="ECO:0007669"/>
    <property type="project" value="UniProtKB-KW"/>
</dbReference>
<evidence type="ECO:0000313" key="14">
    <source>
        <dbReference type="EMBL" id="KAL3773069.1"/>
    </source>
</evidence>
<dbReference type="Proteomes" id="UP001530400">
    <property type="component" value="Unassembled WGS sequence"/>
</dbReference>
<name>A0ABD3NBT2_9STRA</name>
<keyword evidence="7" id="KW-0406">Ion transport</keyword>
<comment type="subcellular location">
    <subcellularLocation>
        <location evidence="1">Cell membrane</location>
        <topology evidence="1">Multi-pass membrane protein</topology>
    </subcellularLocation>
</comment>
<keyword evidence="4" id="KW-1003">Cell membrane</keyword>
<evidence type="ECO:0000256" key="8">
    <source>
        <dbReference type="ARBA" id="ARBA00023136"/>
    </source>
</evidence>
<feature type="transmembrane region" description="Helical" evidence="13">
    <location>
        <begin position="508"/>
        <end position="530"/>
    </location>
</feature>
<feature type="transmembrane region" description="Helical" evidence="13">
    <location>
        <begin position="298"/>
        <end position="328"/>
    </location>
</feature>
<comment type="similarity">
    <text evidence="2">Belongs to the tweety family.</text>
</comment>
<keyword evidence="12" id="KW-0407">Ion channel</keyword>
<reference evidence="14 15" key="1">
    <citation type="submission" date="2024-10" db="EMBL/GenBank/DDBJ databases">
        <title>Updated reference genomes for cyclostephanoid diatoms.</title>
        <authorList>
            <person name="Roberts W.R."/>
            <person name="Alverson A.J."/>
        </authorList>
    </citation>
    <scope>NUCLEOTIDE SEQUENCE [LARGE SCALE GENOMIC DNA]</scope>
    <source>
        <strain evidence="14 15">AJA010-31</strain>
    </source>
</reference>
<keyword evidence="6 13" id="KW-1133">Transmembrane helix</keyword>
<dbReference type="GO" id="GO:0005886">
    <property type="term" value="C:plasma membrane"/>
    <property type="evidence" value="ECO:0007669"/>
    <property type="project" value="UniProtKB-SubCell"/>
</dbReference>
<evidence type="ECO:0000256" key="7">
    <source>
        <dbReference type="ARBA" id="ARBA00023065"/>
    </source>
</evidence>
<accession>A0ABD3NBT2</accession>